<gene>
    <name evidence="2" type="ORF">HrrSp1_425</name>
</gene>
<keyword evidence="3" id="KW-1185">Reference proteome</keyword>
<evidence type="ECO:0000313" key="2">
    <source>
        <dbReference type="EMBL" id="QIR31247.1"/>
    </source>
</evidence>
<sequence>METLTEKQPPEVITPDTENATYFDPSERNTNSDKFKRLMLYNRGTWLGPGEENKKVTHRQDNLAILDSLSGQLELTPFQKGKARRIYDALDLQDLGKPACLVAFGVCALVANDDVHDGTRYWPTANDTCDLFENIAGNLGFTENQQLSIILTIDHRRPE</sequence>
<dbReference type="Proteomes" id="UP000501054">
    <property type="component" value="Segment"/>
</dbReference>
<protein>
    <submittedName>
        <fullName evidence="2">Uncharacterized protein</fullName>
    </submittedName>
</protein>
<proteinExistence type="predicted"/>
<organism evidence="2 3">
    <name type="scientific">Halorubrum virus Serpecor1</name>
    <dbReference type="NCBI Taxonomy" id="2721757"/>
    <lineage>
        <taxon>Viruses</taxon>
        <taxon>Duplodnaviria</taxon>
        <taxon>Heunggongvirae</taxon>
        <taxon>Uroviricota</taxon>
        <taxon>Caudoviricetes</taxon>
        <taxon>Thumleimavirales</taxon>
        <taxon>Hafunaviridae</taxon>
        <taxon>Haloferacalesvirus</taxon>
        <taxon>Haloferacalesvirus serpentinense</taxon>
        <taxon>Haloferacalesvirus Serpecor1</taxon>
    </lineage>
</organism>
<evidence type="ECO:0000256" key="1">
    <source>
        <dbReference type="SAM" id="MobiDB-lite"/>
    </source>
</evidence>
<feature type="region of interest" description="Disordered" evidence="1">
    <location>
        <begin position="1"/>
        <end position="29"/>
    </location>
</feature>
<reference evidence="2 3" key="1">
    <citation type="journal article" date="2020" name="Genes (Basel)">
        <title>Comparative Genomics of Two New HF1-like Haloviruses.</title>
        <authorList>
            <person name="Dyall-Smith M."/>
            <person name="Tang S.L."/>
            <person name="Russ B."/>
            <person name="Chiang P.W."/>
            <person name="Pfeiffer F."/>
        </authorList>
    </citation>
    <scope>NUCLEOTIDE SEQUENCE [LARGE SCALE GENOMIC DNA]</scope>
</reference>
<accession>A0A6G9RW87</accession>
<name>A0A6G9RW87_9CAUD</name>
<dbReference type="EMBL" id="MN901521">
    <property type="protein sequence ID" value="QIR31247.1"/>
    <property type="molecule type" value="Genomic_DNA"/>
</dbReference>
<evidence type="ECO:0000313" key="3">
    <source>
        <dbReference type="Proteomes" id="UP000501054"/>
    </source>
</evidence>